<gene>
    <name evidence="2" type="ORF">H4W34_002550</name>
</gene>
<dbReference type="EMBL" id="JADBDZ010000001">
    <property type="protein sequence ID" value="MBE1532717.1"/>
    <property type="molecule type" value="Genomic_DNA"/>
</dbReference>
<dbReference type="Proteomes" id="UP000627838">
    <property type="component" value="Unassembled WGS sequence"/>
</dbReference>
<sequence length="289" mass="30847">MTSDIHGLHHTGLLTRDLDGLERAYLSFGFALSPRSRHLLNTAPGEPPVPGCTANRCALFGGAYIELLGIVDDSAPDPWRTRAMADEYEGFRLLNLETDDAGAADRRLTGAGLRTSGVLDLERDVDTPDGTRTVRARAVHLDPRATPEGHVGIAQHLTREYVHQPRYLDHPNGARALEAVLIVADDPVFEEVTARYAGMVGAAPRRRGPVSVLDTGAARIEIVRGSDAGEALPGEPAPAPSYLAAMTVRVDDVAAARRIVEDGGTATRETGGGFFVSARDAFGTTLFFA</sequence>
<dbReference type="Gene3D" id="3.10.180.10">
    <property type="entry name" value="2,3-Dihydroxybiphenyl 1,2-Dioxygenase, domain 1"/>
    <property type="match status" value="1"/>
</dbReference>
<dbReference type="InterPro" id="IPR029068">
    <property type="entry name" value="Glyas_Bleomycin-R_OHBP_Dase"/>
</dbReference>
<comment type="caution">
    <text evidence="2">The sequence shown here is derived from an EMBL/GenBank/DDBJ whole genome shotgun (WGS) entry which is preliminary data.</text>
</comment>
<reference evidence="2 3" key="1">
    <citation type="submission" date="2020-10" db="EMBL/GenBank/DDBJ databases">
        <title>Sequencing the genomes of 1000 actinobacteria strains.</title>
        <authorList>
            <person name="Klenk H.-P."/>
        </authorList>
    </citation>
    <scope>NUCLEOTIDE SEQUENCE [LARGE SCALE GENOMIC DNA]</scope>
    <source>
        <strain evidence="2 3">DSM 46744</strain>
    </source>
</reference>
<protein>
    <recommendedName>
        <fullName evidence="1">Glyoxalase-like domain-containing protein</fullName>
    </recommendedName>
</protein>
<accession>A0ABR9JQ73</accession>
<dbReference type="RefSeq" id="WP_192759372.1">
    <property type="nucleotide sequence ID" value="NZ_JADBDZ010000001.1"/>
</dbReference>
<evidence type="ECO:0000259" key="1">
    <source>
        <dbReference type="Pfam" id="PF13468"/>
    </source>
</evidence>
<organism evidence="2 3">
    <name type="scientific">Actinomadura algeriensis</name>
    <dbReference type="NCBI Taxonomy" id="1679523"/>
    <lineage>
        <taxon>Bacteria</taxon>
        <taxon>Bacillati</taxon>
        <taxon>Actinomycetota</taxon>
        <taxon>Actinomycetes</taxon>
        <taxon>Streptosporangiales</taxon>
        <taxon>Thermomonosporaceae</taxon>
        <taxon>Actinomadura</taxon>
    </lineage>
</organism>
<name>A0ABR9JQ73_9ACTN</name>
<dbReference type="InterPro" id="IPR025870">
    <property type="entry name" value="Glyoxalase-like_dom"/>
</dbReference>
<dbReference type="SUPFAM" id="SSF54593">
    <property type="entry name" value="Glyoxalase/Bleomycin resistance protein/Dihydroxybiphenyl dioxygenase"/>
    <property type="match status" value="1"/>
</dbReference>
<evidence type="ECO:0000313" key="2">
    <source>
        <dbReference type="EMBL" id="MBE1532717.1"/>
    </source>
</evidence>
<proteinExistence type="predicted"/>
<keyword evidence="3" id="KW-1185">Reference proteome</keyword>
<evidence type="ECO:0000313" key="3">
    <source>
        <dbReference type="Proteomes" id="UP000627838"/>
    </source>
</evidence>
<dbReference type="Pfam" id="PF13468">
    <property type="entry name" value="Glyoxalase_3"/>
    <property type="match status" value="1"/>
</dbReference>
<feature type="domain" description="Glyoxalase-like" evidence="1">
    <location>
        <begin position="8"/>
        <end position="198"/>
    </location>
</feature>